<keyword evidence="4 7" id="KW-0067">ATP-binding</keyword>
<dbReference type="EMBL" id="PFEQ01000009">
    <property type="protein sequence ID" value="PJE74329.1"/>
    <property type="molecule type" value="Genomic_DNA"/>
</dbReference>
<feature type="domain" description="Aminoacyl-tRNA synthetase class I anticodon-binding" evidence="9">
    <location>
        <begin position="328"/>
        <end position="460"/>
    </location>
</feature>
<comment type="subunit">
    <text evidence="7">Monomer.</text>
</comment>
<dbReference type="HAMAP" id="MF_00022">
    <property type="entry name" value="Glu_tRNA_synth_type1"/>
    <property type="match status" value="1"/>
</dbReference>
<feature type="short sequence motif" description="'KMSKS' region" evidence="7">
    <location>
        <begin position="224"/>
        <end position="228"/>
    </location>
</feature>
<dbReference type="Gene3D" id="3.40.50.620">
    <property type="entry name" value="HUPs"/>
    <property type="match status" value="2"/>
</dbReference>
<evidence type="ECO:0000313" key="11">
    <source>
        <dbReference type="Proteomes" id="UP000228700"/>
    </source>
</evidence>
<evidence type="ECO:0000256" key="7">
    <source>
        <dbReference type="HAMAP-Rule" id="MF_00022"/>
    </source>
</evidence>
<name>A0A2M8LCI6_9BACT</name>
<dbReference type="PANTHER" id="PTHR43311">
    <property type="entry name" value="GLUTAMATE--TRNA LIGASE"/>
    <property type="match status" value="1"/>
</dbReference>
<dbReference type="SUPFAM" id="SSF52374">
    <property type="entry name" value="Nucleotidylyl transferase"/>
    <property type="match status" value="1"/>
</dbReference>
<evidence type="ECO:0000256" key="2">
    <source>
        <dbReference type="ARBA" id="ARBA00022598"/>
    </source>
</evidence>
<dbReference type="InterPro" id="IPR014729">
    <property type="entry name" value="Rossmann-like_a/b/a_fold"/>
</dbReference>
<dbReference type="GO" id="GO:0005524">
    <property type="term" value="F:ATP binding"/>
    <property type="evidence" value="ECO:0007669"/>
    <property type="project" value="UniProtKB-UniRule"/>
</dbReference>
<comment type="function">
    <text evidence="7">Catalyzes the attachment of glutamate to tRNA(Glu) in a two-step reaction: glutamate is first activated by ATP to form Glu-AMP and then transferred to the acceptor end of tRNA(Glu).</text>
</comment>
<feature type="binding site" evidence="7">
    <location>
        <position position="227"/>
    </location>
    <ligand>
        <name>ATP</name>
        <dbReference type="ChEBI" id="CHEBI:30616"/>
    </ligand>
</feature>
<evidence type="ECO:0000256" key="4">
    <source>
        <dbReference type="ARBA" id="ARBA00022840"/>
    </source>
</evidence>
<evidence type="ECO:0000256" key="3">
    <source>
        <dbReference type="ARBA" id="ARBA00022741"/>
    </source>
</evidence>
<dbReference type="InterPro" id="IPR000924">
    <property type="entry name" value="Glu/Gln-tRNA-synth"/>
</dbReference>
<evidence type="ECO:0000259" key="8">
    <source>
        <dbReference type="Pfam" id="PF00749"/>
    </source>
</evidence>
<keyword evidence="3 7" id="KW-0547">Nucleotide-binding</keyword>
<keyword evidence="6 7" id="KW-0030">Aminoacyl-tRNA synthetase</keyword>
<accession>A0A2M8LCI6</accession>
<protein>
    <recommendedName>
        <fullName evidence="7">Glutamate--tRNA ligase</fullName>
        <ecNumber evidence="7">6.1.1.17</ecNumber>
    </recommendedName>
    <alternativeName>
        <fullName evidence="7">Glutamyl-tRNA synthetase</fullName>
        <shortName evidence="7">GluRS</shortName>
    </alternativeName>
</protein>
<dbReference type="SUPFAM" id="SSF48163">
    <property type="entry name" value="An anticodon-binding domain of class I aminoacyl-tRNA synthetases"/>
    <property type="match status" value="1"/>
</dbReference>
<dbReference type="InterPro" id="IPR008925">
    <property type="entry name" value="aa_tRNA-synth_I_cd-bd_sf"/>
</dbReference>
<dbReference type="InterPro" id="IPR045462">
    <property type="entry name" value="aa-tRNA-synth_I_cd-bd"/>
</dbReference>
<comment type="caution">
    <text evidence="10">The sequence shown here is derived from an EMBL/GenBank/DDBJ whole genome shotgun (WGS) entry which is preliminary data.</text>
</comment>
<dbReference type="Proteomes" id="UP000228700">
    <property type="component" value="Unassembled WGS sequence"/>
</dbReference>
<comment type="caution">
    <text evidence="7">Lacks conserved residue(s) required for the propagation of feature annotation.</text>
</comment>
<sequence>MIQRLLNIFRGKPRNISAKVVTRFAPSPTGLFHAGSYRTAVFSYLYAKKYGGKFILRIEDTDRVRSTKEFEDNIIDSLKWLHLDYDEIYRQSERGDVYRKYIEKLLSEDKAYISKEEQKEEGDRAEVIRFRNPEKKVSFKDSIRGVIEFDTTELGDFIIAKSVDEPVFHFAVVLDDFLMGVTHVIRGEDHISNTPRQILIQEALGAPIPTYAHLPLVLASDRSKLSKRHGAKPMTFYRDQGFIPEALLNYMALIGWNPGTEEEIFTLPELIEKFDLSRVQKGGASFSEEKLLWVNKEHLKRVPIKDFISEAKNRIKDSKKFQTHSWNMPDTYINRFAPTLLDHVNTYADITKLVDDGEVDYLFDAPKYDALSLKWKKEVDLINTTQYLNEVKKKLSTVGDTKWTEDIIKSTIWDYAEKNGRGNVLWPFRYALSGMEKSPNPFTLAYVIGKEETLKRLETAWKISENHAHEHP</sequence>
<organism evidence="10 11">
    <name type="scientific">Candidatus Taylorbacteria bacterium CG10_big_fil_rev_8_21_14_0_10_41_48</name>
    <dbReference type="NCBI Taxonomy" id="1975024"/>
    <lineage>
        <taxon>Bacteria</taxon>
        <taxon>Candidatus Tayloriibacteriota</taxon>
    </lineage>
</organism>
<keyword evidence="2 7" id="KW-0436">Ligase</keyword>
<gene>
    <name evidence="7" type="primary">gltX</name>
    <name evidence="10" type="ORF">COV01_02420</name>
</gene>
<feature type="domain" description="Glutamyl/glutaminyl-tRNA synthetase class Ib catalytic" evidence="8">
    <location>
        <begin position="117"/>
        <end position="293"/>
    </location>
</feature>
<dbReference type="InterPro" id="IPR049940">
    <property type="entry name" value="GluQ/Sye"/>
</dbReference>
<evidence type="ECO:0000256" key="5">
    <source>
        <dbReference type="ARBA" id="ARBA00022917"/>
    </source>
</evidence>
<comment type="similarity">
    <text evidence="1 7">Belongs to the class-I aminoacyl-tRNA synthetase family. Glutamate--tRNA ligase type 1 subfamily.</text>
</comment>
<dbReference type="CDD" id="cd00808">
    <property type="entry name" value="GluRS_core"/>
    <property type="match status" value="1"/>
</dbReference>
<dbReference type="Pfam" id="PF19269">
    <property type="entry name" value="Anticodon_2"/>
    <property type="match status" value="1"/>
</dbReference>
<evidence type="ECO:0000313" key="10">
    <source>
        <dbReference type="EMBL" id="PJE74329.1"/>
    </source>
</evidence>
<dbReference type="InterPro" id="IPR033910">
    <property type="entry name" value="GluRS_core"/>
</dbReference>
<dbReference type="Gene3D" id="1.10.10.350">
    <property type="match status" value="1"/>
</dbReference>
<evidence type="ECO:0000259" key="9">
    <source>
        <dbReference type="Pfam" id="PF19269"/>
    </source>
</evidence>
<dbReference type="InterPro" id="IPR004527">
    <property type="entry name" value="Glu-tRNA-ligase_bac/mito"/>
</dbReference>
<comment type="subcellular location">
    <subcellularLocation>
        <location evidence="7">Cytoplasm</location>
    </subcellularLocation>
</comment>
<evidence type="ECO:0000256" key="6">
    <source>
        <dbReference type="ARBA" id="ARBA00023146"/>
    </source>
</evidence>
<dbReference type="EC" id="6.1.1.17" evidence="7"/>
<reference evidence="11" key="1">
    <citation type="submission" date="2017-09" db="EMBL/GenBank/DDBJ databases">
        <title>Depth-based differentiation of microbial function through sediment-hosted aquifers and enrichment of novel symbionts in the deep terrestrial subsurface.</title>
        <authorList>
            <person name="Probst A.J."/>
            <person name="Ladd B."/>
            <person name="Jarett J.K."/>
            <person name="Geller-Mcgrath D.E."/>
            <person name="Sieber C.M.K."/>
            <person name="Emerson J.B."/>
            <person name="Anantharaman K."/>
            <person name="Thomas B.C."/>
            <person name="Malmstrom R."/>
            <person name="Stieglmeier M."/>
            <person name="Klingl A."/>
            <person name="Woyke T."/>
            <person name="Ryan C.M."/>
            <person name="Banfield J.F."/>
        </authorList>
    </citation>
    <scope>NUCLEOTIDE SEQUENCE [LARGE SCALE GENOMIC DNA]</scope>
</reference>
<dbReference type="InterPro" id="IPR020751">
    <property type="entry name" value="aa-tRNA-synth_I_codon-bd_sub2"/>
</dbReference>
<evidence type="ECO:0000256" key="1">
    <source>
        <dbReference type="ARBA" id="ARBA00007894"/>
    </source>
</evidence>
<proteinExistence type="inferred from homology"/>
<dbReference type="GO" id="GO:0000049">
    <property type="term" value="F:tRNA binding"/>
    <property type="evidence" value="ECO:0007669"/>
    <property type="project" value="InterPro"/>
</dbReference>
<dbReference type="PRINTS" id="PR00987">
    <property type="entry name" value="TRNASYNTHGLU"/>
</dbReference>
<dbReference type="GO" id="GO:0006424">
    <property type="term" value="P:glutamyl-tRNA aminoacylation"/>
    <property type="evidence" value="ECO:0007669"/>
    <property type="project" value="UniProtKB-UniRule"/>
</dbReference>
<feature type="short sequence motif" description="'HIGH' region" evidence="7">
    <location>
        <begin position="26"/>
        <end position="36"/>
    </location>
</feature>
<dbReference type="AlphaFoldDB" id="A0A2M8LCI6"/>
<dbReference type="GO" id="GO:0004818">
    <property type="term" value="F:glutamate-tRNA ligase activity"/>
    <property type="evidence" value="ECO:0007669"/>
    <property type="project" value="UniProtKB-UniRule"/>
</dbReference>
<dbReference type="GO" id="GO:0005829">
    <property type="term" value="C:cytosol"/>
    <property type="evidence" value="ECO:0007669"/>
    <property type="project" value="TreeGrafter"/>
</dbReference>
<keyword evidence="7" id="KW-0963">Cytoplasm</keyword>
<comment type="catalytic activity">
    <reaction evidence="7">
        <text>tRNA(Glu) + L-glutamate + ATP = L-glutamyl-tRNA(Glu) + AMP + diphosphate</text>
        <dbReference type="Rhea" id="RHEA:23540"/>
        <dbReference type="Rhea" id="RHEA-COMP:9663"/>
        <dbReference type="Rhea" id="RHEA-COMP:9680"/>
        <dbReference type="ChEBI" id="CHEBI:29985"/>
        <dbReference type="ChEBI" id="CHEBI:30616"/>
        <dbReference type="ChEBI" id="CHEBI:33019"/>
        <dbReference type="ChEBI" id="CHEBI:78442"/>
        <dbReference type="ChEBI" id="CHEBI:78520"/>
        <dbReference type="ChEBI" id="CHEBI:456215"/>
        <dbReference type="EC" id="6.1.1.17"/>
    </reaction>
</comment>
<dbReference type="PANTHER" id="PTHR43311:SF2">
    <property type="entry name" value="GLUTAMATE--TRNA LIGASE, MITOCHONDRIAL-RELATED"/>
    <property type="match status" value="1"/>
</dbReference>
<keyword evidence="5 7" id="KW-0648">Protein biosynthesis</keyword>
<dbReference type="InterPro" id="IPR020058">
    <property type="entry name" value="Glu/Gln-tRNA-synth_Ib_cat-dom"/>
</dbReference>
<dbReference type="GO" id="GO:0008270">
    <property type="term" value="F:zinc ion binding"/>
    <property type="evidence" value="ECO:0007669"/>
    <property type="project" value="InterPro"/>
</dbReference>
<dbReference type="Pfam" id="PF00749">
    <property type="entry name" value="tRNA-synt_1c"/>
    <property type="match status" value="1"/>
</dbReference>